<dbReference type="InterPro" id="IPR000305">
    <property type="entry name" value="GIY-YIG_endonuc"/>
</dbReference>
<accession>A0A8J3A0F4</accession>
<feature type="domain" description="GIY-YIG" evidence="2">
    <location>
        <begin position="1"/>
        <end position="76"/>
    </location>
</feature>
<dbReference type="CDD" id="cd10449">
    <property type="entry name" value="GIY-YIG_SLX1_like"/>
    <property type="match status" value="1"/>
</dbReference>
<evidence type="ECO:0000256" key="1">
    <source>
        <dbReference type="ARBA" id="ARBA00007435"/>
    </source>
</evidence>
<dbReference type="EMBL" id="BMGZ01000001">
    <property type="protein sequence ID" value="GGH93120.1"/>
    <property type="molecule type" value="Genomic_DNA"/>
</dbReference>
<name>A0A8J3A0F4_9PROT</name>
<sequence length="80" mass="9254">MYYVYLIRSTSSPDQKYVGFTEDLQQRLKAHNAGQSKHTAKYIPWKLVSCHAFDSKEKALAFEKYLKSGSGQAFAAKRFW</sequence>
<reference evidence="4 6" key="2">
    <citation type="submission" date="2020-02" db="EMBL/GenBank/DDBJ databases">
        <title>Genome sequence of Parvularcula flava strain NH6-79.</title>
        <authorList>
            <person name="Abdul Karim M.H."/>
            <person name="Lam M.Q."/>
            <person name="Chen S.J."/>
            <person name="Yahya A."/>
            <person name="Shahir S."/>
            <person name="Shamsir M.S."/>
            <person name="Chong C.S."/>
        </authorList>
    </citation>
    <scope>NUCLEOTIDE SEQUENCE [LARGE SCALE GENOMIC DNA]</scope>
    <source>
        <strain evidence="4 6">NH6-79</strain>
    </source>
</reference>
<dbReference type="InterPro" id="IPR050190">
    <property type="entry name" value="UPF0213_domain"/>
</dbReference>
<dbReference type="Pfam" id="PF01541">
    <property type="entry name" value="GIY-YIG"/>
    <property type="match status" value="1"/>
</dbReference>
<evidence type="ECO:0000313" key="4">
    <source>
        <dbReference type="EMBL" id="NHK26693.1"/>
    </source>
</evidence>
<evidence type="ECO:0000259" key="2">
    <source>
        <dbReference type="PROSITE" id="PS50164"/>
    </source>
</evidence>
<evidence type="ECO:0000313" key="3">
    <source>
        <dbReference type="EMBL" id="GGH93120.1"/>
    </source>
</evidence>
<dbReference type="Gene3D" id="3.40.1440.10">
    <property type="entry name" value="GIY-YIG endonuclease"/>
    <property type="match status" value="1"/>
</dbReference>
<evidence type="ECO:0000313" key="5">
    <source>
        <dbReference type="Proteomes" id="UP000621856"/>
    </source>
</evidence>
<dbReference type="InterPro" id="IPR035901">
    <property type="entry name" value="GIY-YIG_endonuc_sf"/>
</dbReference>
<dbReference type="SUPFAM" id="SSF82771">
    <property type="entry name" value="GIY-YIG endonuclease"/>
    <property type="match status" value="1"/>
</dbReference>
<reference evidence="3" key="3">
    <citation type="submission" date="2020-09" db="EMBL/GenBank/DDBJ databases">
        <authorList>
            <person name="Sun Q."/>
            <person name="Zhou Y."/>
        </authorList>
    </citation>
    <scope>NUCLEOTIDE SEQUENCE</scope>
    <source>
        <strain evidence="3">CGMCC 1.14984</strain>
    </source>
</reference>
<dbReference type="RefSeq" id="WP_155136692.1">
    <property type="nucleotide sequence ID" value="NZ_BMGZ01000001.1"/>
</dbReference>
<dbReference type="AlphaFoldDB" id="A0A8J3A0F4"/>
<dbReference type="PANTHER" id="PTHR34477">
    <property type="entry name" value="UPF0213 PROTEIN YHBQ"/>
    <property type="match status" value="1"/>
</dbReference>
<dbReference type="PROSITE" id="PS50164">
    <property type="entry name" value="GIY_YIG"/>
    <property type="match status" value="1"/>
</dbReference>
<gene>
    <name evidence="4" type="ORF">FF098_002075</name>
    <name evidence="3" type="ORF">GCM10011355_04210</name>
</gene>
<dbReference type="Proteomes" id="UP000621856">
    <property type="component" value="Unassembled WGS sequence"/>
</dbReference>
<protein>
    <submittedName>
        <fullName evidence="4">GIY-YIG nuclease family protein</fullName>
    </submittedName>
</protein>
<reference evidence="3" key="1">
    <citation type="journal article" date="2014" name="Int. J. Syst. Evol. Microbiol.">
        <title>Complete genome sequence of Corynebacterium casei LMG S-19264T (=DSM 44701T), isolated from a smear-ripened cheese.</title>
        <authorList>
            <consortium name="US DOE Joint Genome Institute (JGI-PGF)"/>
            <person name="Walter F."/>
            <person name="Albersmeier A."/>
            <person name="Kalinowski J."/>
            <person name="Ruckert C."/>
        </authorList>
    </citation>
    <scope>NUCLEOTIDE SEQUENCE</scope>
    <source>
        <strain evidence="3">CGMCC 1.14984</strain>
    </source>
</reference>
<comment type="similarity">
    <text evidence="1">Belongs to the UPF0213 family.</text>
</comment>
<dbReference type="EMBL" id="VCJR02000001">
    <property type="protein sequence ID" value="NHK26693.1"/>
    <property type="molecule type" value="Genomic_DNA"/>
</dbReference>
<dbReference type="Proteomes" id="UP000818603">
    <property type="component" value="Unassembled WGS sequence"/>
</dbReference>
<evidence type="ECO:0000313" key="6">
    <source>
        <dbReference type="Proteomes" id="UP000818603"/>
    </source>
</evidence>
<organism evidence="3 5">
    <name type="scientific">Aquisalinus luteolus</name>
    <dbReference type="NCBI Taxonomy" id="1566827"/>
    <lineage>
        <taxon>Bacteria</taxon>
        <taxon>Pseudomonadati</taxon>
        <taxon>Pseudomonadota</taxon>
        <taxon>Alphaproteobacteria</taxon>
        <taxon>Parvularculales</taxon>
        <taxon>Parvularculaceae</taxon>
        <taxon>Aquisalinus</taxon>
    </lineage>
</organism>
<comment type="caution">
    <text evidence="3">The sequence shown here is derived from an EMBL/GenBank/DDBJ whole genome shotgun (WGS) entry which is preliminary data.</text>
</comment>
<keyword evidence="6" id="KW-1185">Reference proteome</keyword>
<dbReference type="PANTHER" id="PTHR34477:SF1">
    <property type="entry name" value="UPF0213 PROTEIN YHBQ"/>
    <property type="match status" value="1"/>
</dbReference>
<proteinExistence type="inferred from homology"/>